<keyword evidence="4" id="KW-1185">Reference proteome</keyword>
<gene>
    <name evidence="3" type="ORF">VP01_2920g3</name>
</gene>
<dbReference type="InterPro" id="IPR051331">
    <property type="entry name" value="Chorismate_mutase-related"/>
</dbReference>
<feature type="domain" description="Chorismate mutase" evidence="2">
    <location>
        <begin position="159"/>
        <end position="249"/>
    </location>
</feature>
<evidence type="ECO:0000313" key="3">
    <source>
        <dbReference type="EMBL" id="KNZ54538.1"/>
    </source>
</evidence>
<evidence type="ECO:0000259" key="2">
    <source>
        <dbReference type="PROSITE" id="PS51168"/>
    </source>
</evidence>
<protein>
    <recommendedName>
        <fullName evidence="2">Chorismate mutase domain-containing protein</fullName>
    </recommendedName>
</protein>
<dbReference type="GO" id="GO:0046417">
    <property type="term" value="P:chorismate metabolic process"/>
    <property type="evidence" value="ECO:0007669"/>
    <property type="project" value="InterPro"/>
</dbReference>
<dbReference type="VEuPathDB" id="FungiDB:VP01_2920g3"/>
<dbReference type="SMART" id="SM00830">
    <property type="entry name" value="CM_2"/>
    <property type="match status" value="1"/>
</dbReference>
<organism evidence="3 4">
    <name type="scientific">Puccinia sorghi</name>
    <dbReference type="NCBI Taxonomy" id="27349"/>
    <lineage>
        <taxon>Eukaryota</taxon>
        <taxon>Fungi</taxon>
        <taxon>Dikarya</taxon>
        <taxon>Basidiomycota</taxon>
        <taxon>Pucciniomycotina</taxon>
        <taxon>Pucciniomycetes</taxon>
        <taxon>Pucciniales</taxon>
        <taxon>Pucciniaceae</taxon>
        <taxon>Puccinia</taxon>
    </lineage>
</organism>
<dbReference type="GO" id="GO:0009697">
    <property type="term" value="P:salicylic acid biosynthetic process"/>
    <property type="evidence" value="ECO:0007669"/>
    <property type="project" value="TreeGrafter"/>
</dbReference>
<dbReference type="Gene3D" id="1.20.59.10">
    <property type="entry name" value="Chorismate mutase"/>
    <property type="match status" value="1"/>
</dbReference>
<dbReference type="SUPFAM" id="SSF48600">
    <property type="entry name" value="Chorismate mutase II"/>
    <property type="match status" value="1"/>
</dbReference>
<proteinExistence type="predicted"/>
<keyword evidence="1" id="KW-0413">Isomerase</keyword>
<dbReference type="AlphaFoldDB" id="A0A0L6V176"/>
<dbReference type="InterPro" id="IPR002701">
    <property type="entry name" value="CM_II_prokaryot"/>
</dbReference>
<dbReference type="PROSITE" id="PS51168">
    <property type="entry name" value="CHORISMATE_MUT_2"/>
    <property type="match status" value="1"/>
</dbReference>
<comment type="caution">
    <text evidence="3">The sequence shown here is derived from an EMBL/GenBank/DDBJ whole genome shotgun (WGS) entry which is preliminary data.</text>
</comment>
<name>A0A0L6V176_9BASI</name>
<dbReference type="Pfam" id="PF01817">
    <property type="entry name" value="CM_2"/>
    <property type="match status" value="1"/>
</dbReference>
<dbReference type="Proteomes" id="UP000037035">
    <property type="component" value="Unassembled WGS sequence"/>
</dbReference>
<reference evidence="3 4" key="1">
    <citation type="submission" date="2015-08" db="EMBL/GenBank/DDBJ databases">
        <title>Next Generation Sequencing and Analysis of the Genome of Puccinia sorghi L Schw, the Causal Agent of Maize Common Rust.</title>
        <authorList>
            <person name="Rochi L."/>
            <person name="Burguener G."/>
            <person name="Darino M."/>
            <person name="Turjanski A."/>
            <person name="Kreff E."/>
            <person name="Dieguez M.J."/>
            <person name="Sacco F."/>
        </authorList>
    </citation>
    <scope>NUCLEOTIDE SEQUENCE [LARGE SCALE GENOMIC DNA]</scope>
    <source>
        <strain evidence="3 4">RO10H11247</strain>
    </source>
</reference>
<accession>A0A0L6V176</accession>
<dbReference type="GO" id="GO:0004106">
    <property type="term" value="F:chorismate mutase activity"/>
    <property type="evidence" value="ECO:0007669"/>
    <property type="project" value="InterPro"/>
</dbReference>
<dbReference type="InterPro" id="IPR036979">
    <property type="entry name" value="CM_dom_sf"/>
</dbReference>
<dbReference type="EMBL" id="LAVV01007858">
    <property type="protein sequence ID" value="KNZ54538.1"/>
    <property type="molecule type" value="Genomic_DNA"/>
</dbReference>
<dbReference type="PANTHER" id="PTHR38041">
    <property type="entry name" value="CHORISMATE MUTASE"/>
    <property type="match status" value="1"/>
</dbReference>
<evidence type="ECO:0000256" key="1">
    <source>
        <dbReference type="ARBA" id="ARBA00023235"/>
    </source>
</evidence>
<dbReference type="PANTHER" id="PTHR38041:SF1">
    <property type="entry name" value="CHORISMATE MUTASE"/>
    <property type="match status" value="1"/>
</dbReference>
<dbReference type="InterPro" id="IPR036263">
    <property type="entry name" value="Chorismate_II_sf"/>
</dbReference>
<evidence type="ECO:0000313" key="4">
    <source>
        <dbReference type="Proteomes" id="UP000037035"/>
    </source>
</evidence>
<dbReference type="OrthoDB" id="2843337at2759"/>
<sequence length="263" mass="29035">MLNRASFPRGVKLTAGEFILLWAPFWTAFLTTLCTSAKEAQMLVHRICLINVICLVSWLVDVGSSSPKLDSVPESTTLSLPKPQHLNSPCYQTSQAGTYGPTVGPDGKALDYGPKEEAKFGRNPSTHLPGTAVWGRPTITLSNGTQCCDSLSQVIHVFPQQKISPVMVREYIDYLDKTIFEYMAIRQQFVVEAGRFKDSKVAVRSPPRAVQVVKNAETLAKKNGLAPWIANATWTTTLNSFTALELCLFDEDVKRQNYAPGPK</sequence>